<protein>
    <recommendedName>
        <fullName evidence="2">Fatty acid desaturase domain-containing protein</fullName>
    </recommendedName>
</protein>
<dbReference type="Proteomes" id="UP001390339">
    <property type="component" value="Unassembled WGS sequence"/>
</dbReference>
<gene>
    <name evidence="3" type="ORF">PGQ11_010661</name>
</gene>
<keyword evidence="1" id="KW-0472">Membrane</keyword>
<keyword evidence="1" id="KW-0812">Transmembrane</keyword>
<dbReference type="EMBL" id="JAPCWZ010000006">
    <property type="protein sequence ID" value="KAK8859927.1"/>
    <property type="molecule type" value="Genomic_DNA"/>
</dbReference>
<keyword evidence="1" id="KW-1133">Transmembrane helix</keyword>
<evidence type="ECO:0000313" key="4">
    <source>
        <dbReference type="Proteomes" id="UP001390339"/>
    </source>
</evidence>
<accession>A0ABR2IAU1</accession>
<dbReference type="Pfam" id="PF00487">
    <property type="entry name" value="FA_desaturase"/>
    <property type="match status" value="1"/>
</dbReference>
<evidence type="ECO:0000256" key="1">
    <source>
        <dbReference type="SAM" id="Phobius"/>
    </source>
</evidence>
<name>A0ABR2IAU1_9PEZI</name>
<dbReference type="InterPro" id="IPR005804">
    <property type="entry name" value="FA_desaturase_dom"/>
</dbReference>
<dbReference type="PANTHER" id="PTHR36459">
    <property type="entry name" value="ORF"/>
    <property type="match status" value="1"/>
</dbReference>
<evidence type="ECO:0000259" key="2">
    <source>
        <dbReference type="Pfam" id="PF00487"/>
    </source>
</evidence>
<feature type="transmembrane region" description="Helical" evidence="1">
    <location>
        <begin position="115"/>
        <end position="134"/>
    </location>
</feature>
<evidence type="ECO:0000313" key="3">
    <source>
        <dbReference type="EMBL" id="KAK8859927.1"/>
    </source>
</evidence>
<comment type="caution">
    <text evidence="3">The sequence shown here is derived from an EMBL/GenBank/DDBJ whole genome shotgun (WGS) entry which is preliminary data.</text>
</comment>
<proteinExistence type="predicted"/>
<keyword evidence="4" id="KW-1185">Reference proteome</keyword>
<feature type="domain" description="Fatty acid desaturase" evidence="2">
    <location>
        <begin position="135"/>
        <end position="352"/>
    </location>
</feature>
<reference evidence="3 4" key="1">
    <citation type="journal article" date="2024" name="IMA Fungus">
        <title>Apiospora arundinis, a panoply of carbohydrate-active enzymes and secondary metabolites.</title>
        <authorList>
            <person name="Sorensen T."/>
            <person name="Petersen C."/>
            <person name="Muurmann A.T."/>
            <person name="Christiansen J.V."/>
            <person name="Brundto M.L."/>
            <person name="Overgaard C.K."/>
            <person name="Boysen A.T."/>
            <person name="Wollenberg R.D."/>
            <person name="Larsen T.O."/>
            <person name="Sorensen J.L."/>
            <person name="Nielsen K.L."/>
            <person name="Sondergaard T.E."/>
        </authorList>
    </citation>
    <scope>NUCLEOTIDE SEQUENCE [LARGE SCALE GENOMIC DNA]</scope>
    <source>
        <strain evidence="3 4">AAU 773</strain>
    </source>
</reference>
<dbReference type="PANTHER" id="PTHR36459:SF1">
    <property type="entry name" value="FATTY ACID DESATURASE DOMAIN-CONTAINING PROTEIN-RELATED"/>
    <property type="match status" value="1"/>
</dbReference>
<organism evidence="3 4">
    <name type="scientific">Apiospora arundinis</name>
    <dbReference type="NCBI Taxonomy" id="335852"/>
    <lineage>
        <taxon>Eukaryota</taxon>
        <taxon>Fungi</taxon>
        <taxon>Dikarya</taxon>
        <taxon>Ascomycota</taxon>
        <taxon>Pezizomycotina</taxon>
        <taxon>Sordariomycetes</taxon>
        <taxon>Xylariomycetidae</taxon>
        <taxon>Amphisphaeriales</taxon>
        <taxon>Apiosporaceae</taxon>
        <taxon>Apiospora</taxon>
    </lineage>
</organism>
<sequence length="433" mass="50656">MAAQVIIDPNHTRADKLILESLAADLELYNEGKSGLTDNAAQHGPTAGDKDALVQLAMDNMNNPNHKDFEPAIFNSWDYPMLQSKQLNRFLLRPYTRVAQGVVRNKVDVVMFTHLLLYFFTSVPSALALFFWNFSWLHGILHFVMQVSYTGTYTLMMHQHIHGNGILKKSFPYSLFDYLFPYITDPLMGHTWNSYFFHHVKHHHVEGNGPDDLSSTIRYQRDSWLHFAHYVGRFYFFAWLELPIYFIRKGRPFMAARSTFWELGNYFTLYALYQINHRATICVFLLPLALMRLGLMAGNWGQHAFVDNEEPDSDYRSSITVIDVQSNRHSFNDGYHTSHHLNPLRHWREHPNSFFKTKDTYASQDAIVLHNIDYIMITIRTLMKDYHHLAKCMIPIGEAQMAMSLDERAKYLQRRTRRFTEEEIRAKFGKAKA</sequence>